<accession>A0A1U7IR16</accession>
<protein>
    <recommendedName>
        <fullName evidence="1">Peptidase C-terminal archaeal/bacterial domain-containing protein</fullName>
    </recommendedName>
</protein>
<gene>
    <name evidence="2" type="ORF">NIES2119_04905</name>
</gene>
<proteinExistence type="predicted"/>
<evidence type="ECO:0000313" key="3">
    <source>
        <dbReference type="Proteomes" id="UP000185860"/>
    </source>
</evidence>
<dbReference type="STRING" id="454136.NIES2119_04905"/>
<evidence type="ECO:0000259" key="1">
    <source>
        <dbReference type="Pfam" id="PF04151"/>
    </source>
</evidence>
<reference evidence="2 3" key="1">
    <citation type="submission" date="2016-11" db="EMBL/GenBank/DDBJ databases">
        <title>Draft Genome Sequences of Nine Cyanobacterial Strains from Diverse Habitats.</title>
        <authorList>
            <person name="Zhu T."/>
            <person name="Hou S."/>
            <person name="Lu X."/>
            <person name="Hess W.R."/>
        </authorList>
    </citation>
    <scope>NUCLEOTIDE SEQUENCE [LARGE SCALE GENOMIC DNA]</scope>
    <source>
        <strain evidence="2 3">IAM M-71</strain>
    </source>
</reference>
<dbReference type="InterPro" id="IPR018247">
    <property type="entry name" value="EF_Hand_1_Ca_BS"/>
</dbReference>
<dbReference type="Pfam" id="PF04151">
    <property type="entry name" value="PPC"/>
    <property type="match status" value="1"/>
</dbReference>
<dbReference type="PROSITE" id="PS00018">
    <property type="entry name" value="EF_HAND_1"/>
    <property type="match status" value="1"/>
</dbReference>
<organism evidence="2 3">
    <name type="scientific">[Phormidium ambiguum] IAM M-71</name>
    <dbReference type="NCBI Taxonomy" id="454136"/>
    <lineage>
        <taxon>Bacteria</taxon>
        <taxon>Bacillati</taxon>
        <taxon>Cyanobacteriota</taxon>
        <taxon>Cyanophyceae</taxon>
        <taxon>Oscillatoriophycideae</taxon>
        <taxon>Aerosakkonematales</taxon>
        <taxon>Aerosakkonemataceae</taxon>
        <taxon>Floridanema</taxon>
    </lineage>
</organism>
<dbReference type="EMBL" id="MRCE01000004">
    <property type="protein sequence ID" value="OKH39783.1"/>
    <property type="molecule type" value="Genomic_DNA"/>
</dbReference>
<dbReference type="AlphaFoldDB" id="A0A1U7IR16"/>
<dbReference type="Proteomes" id="UP000185860">
    <property type="component" value="Unassembled WGS sequence"/>
</dbReference>
<sequence>MSRQYQYDYNLGSLDSTPKHQRTYLKQGLYENDVYKFNISSTRNLNLFLNDISAGDDADLYLYRDSNNNGFLDEIDTLIERPYRGGNANEWINVQAEAGTYFARVNLYSGGSDRRIDYDLDLSATPINPSPPEDPSKAPNLLPKEIELGDIRLGTILLNDPNHSRTINQSGDISNSDTVDTYHFTASSRGDGVGIRVSLTGLSNDADVRLIEDRDRDGIVDQGEVIQSSALGSTSNESFEITRSNSSLSQYDYFIQVYQFSGNTNYNLNMTFTSTLM</sequence>
<comment type="caution">
    <text evidence="2">The sequence shown here is derived from an EMBL/GenBank/DDBJ whole genome shotgun (WGS) entry which is preliminary data.</text>
</comment>
<name>A0A1U7IR16_9CYAN</name>
<feature type="domain" description="Peptidase C-terminal archaeal/bacterial" evidence="1">
    <location>
        <begin position="32"/>
        <end position="106"/>
    </location>
</feature>
<dbReference type="Gene3D" id="2.60.120.380">
    <property type="match status" value="2"/>
</dbReference>
<dbReference type="InterPro" id="IPR007280">
    <property type="entry name" value="Peptidase_C_arc/bac"/>
</dbReference>
<dbReference type="SUPFAM" id="SSF89260">
    <property type="entry name" value="Collagen-binding domain"/>
    <property type="match status" value="2"/>
</dbReference>
<evidence type="ECO:0000313" key="2">
    <source>
        <dbReference type="EMBL" id="OKH39783.1"/>
    </source>
</evidence>